<feature type="region of interest" description="Disordered" evidence="1">
    <location>
        <begin position="1"/>
        <end position="36"/>
    </location>
</feature>
<reference evidence="2 3" key="1">
    <citation type="journal article" date="2012" name="Science">
        <title>The Paleozoic origin of enzymatic lignin decomposition reconstructed from 31 fungal genomes.</title>
        <authorList>
            <person name="Floudas D."/>
            <person name="Binder M."/>
            <person name="Riley R."/>
            <person name="Barry K."/>
            <person name="Blanchette R.A."/>
            <person name="Henrissat B."/>
            <person name="Martinez A.T."/>
            <person name="Otillar R."/>
            <person name="Spatafora J.W."/>
            <person name="Yadav J.S."/>
            <person name="Aerts A."/>
            <person name="Benoit I."/>
            <person name="Boyd A."/>
            <person name="Carlson A."/>
            <person name="Copeland A."/>
            <person name="Coutinho P.M."/>
            <person name="de Vries R.P."/>
            <person name="Ferreira P."/>
            <person name="Findley K."/>
            <person name="Foster B."/>
            <person name="Gaskell J."/>
            <person name="Glotzer D."/>
            <person name="Gorecki P."/>
            <person name="Heitman J."/>
            <person name="Hesse C."/>
            <person name="Hori C."/>
            <person name="Igarashi K."/>
            <person name="Jurgens J.A."/>
            <person name="Kallen N."/>
            <person name="Kersten P."/>
            <person name="Kohler A."/>
            <person name="Kuees U."/>
            <person name="Kumar T.K.A."/>
            <person name="Kuo A."/>
            <person name="LaButti K."/>
            <person name="Larrondo L.F."/>
            <person name="Lindquist E."/>
            <person name="Ling A."/>
            <person name="Lombard V."/>
            <person name="Lucas S."/>
            <person name="Lundell T."/>
            <person name="Martin R."/>
            <person name="McLaughlin D.J."/>
            <person name="Morgenstern I."/>
            <person name="Morin E."/>
            <person name="Murat C."/>
            <person name="Nagy L.G."/>
            <person name="Nolan M."/>
            <person name="Ohm R.A."/>
            <person name="Patyshakuliyeva A."/>
            <person name="Rokas A."/>
            <person name="Ruiz-Duenas F.J."/>
            <person name="Sabat G."/>
            <person name="Salamov A."/>
            <person name="Samejima M."/>
            <person name="Schmutz J."/>
            <person name="Slot J.C."/>
            <person name="St John F."/>
            <person name="Stenlid J."/>
            <person name="Sun H."/>
            <person name="Sun S."/>
            <person name="Syed K."/>
            <person name="Tsang A."/>
            <person name="Wiebenga A."/>
            <person name="Young D."/>
            <person name="Pisabarro A."/>
            <person name="Eastwood D.C."/>
            <person name="Martin F."/>
            <person name="Cullen D."/>
            <person name="Grigoriev I.V."/>
            <person name="Hibbett D.S."/>
        </authorList>
    </citation>
    <scope>NUCLEOTIDE SEQUENCE [LARGE SCALE GENOMIC DNA]</scope>
    <source>
        <strain evidence="2 3">MD-104</strain>
    </source>
</reference>
<protein>
    <submittedName>
        <fullName evidence="2">Uncharacterized protein</fullName>
    </submittedName>
</protein>
<evidence type="ECO:0000313" key="3">
    <source>
        <dbReference type="Proteomes" id="UP000218811"/>
    </source>
</evidence>
<organism evidence="2 3">
    <name type="scientific">Wolfiporia cocos (strain MD-104)</name>
    <name type="common">Brown rot fungus</name>
    <dbReference type="NCBI Taxonomy" id="742152"/>
    <lineage>
        <taxon>Eukaryota</taxon>
        <taxon>Fungi</taxon>
        <taxon>Dikarya</taxon>
        <taxon>Basidiomycota</taxon>
        <taxon>Agaricomycotina</taxon>
        <taxon>Agaricomycetes</taxon>
        <taxon>Polyporales</taxon>
        <taxon>Phaeolaceae</taxon>
        <taxon>Wolfiporia</taxon>
    </lineage>
</organism>
<feature type="compositionally biased region" description="Acidic residues" evidence="1">
    <location>
        <begin position="13"/>
        <end position="25"/>
    </location>
</feature>
<gene>
    <name evidence="2" type="ORF">WOLCODRAFT_148491</name>
</gene>
<dbReference type="Proteomes" id="UP000218811">
    <property type="component" value="Unassembled WGS sequence"/>
</dbReference>
<feature type="compositionally biased region" description="Polar residues" evidence="1">
    <location>
        <begin position="50"/>
        <end position="64"/>
    </location>
</feature>
<proteinExistence type="predicted"/>
<accession>A0A2H3IWW1</accession>
<name>A0A2H3IWW1_WOLCO</name>
<dbReference type="EMBL" id="KB467831">
    <property type="protein sequence ID" value="PCH34436.1"/>
    <property type="molecule type" value="Genomic_DNA"/>
</dbReference>
<sequence length="174" mass="18881">MYAKFDLGAPSQEEQELAEVEEELDGLQSAGSIEDRVQPEAMVQDLVENQRLTPSADNSFGNSSMEEDPKMDTPLEVGSATVLYQPIPPSLRHGSVAGATGAVAPEFSANVLWDGDADSMRTAPIVIELWDDPEFQMADDQMEGDSRGEFNYEGFSSSGMVCDTFCIYSAPLVN</sequence>
<keyword evidence="3" id="KW-1185">Reference proteome</keyword>
<dbReference type="AlphaFoldDB" id="A0A2H3IWW1"/>
<feature type="region of interest" description="Disordered" evidence="1">
    <location>
        <begin position="48"/>
        <end position="73"/>
    </location>
</feature>
<evidence type="ECO:0000313" key="2">
    <source>
        <dbReference type="EMBL" id="PCH34436.1"/>
    </source>
</evidence>
<evidence type="ECO:0000256" key="1">
    <source>
        <dbReference type="SAM" id="MobiDB-lite"/>
    </source>
</evidence>